<reference evidence="1 2" key="1">
    <citation type="submission" date="2015-07" db="EMBL/GenBank/DDBJ databases">
        <title>Genome sequence of Leptolinea tardivitalis DSM 16556.</title>
        <authorList>
            <person name="Hemp J."/>
            <person name="Ward L.M."/>
            <person name="Pace L.A."/>
            <person name="Fischer W.W."/>
        </authorList>
    </citation>
    <scope>NUCLEOTIDE SEQUENCE [LARGE SCALE GENOMIC DNA]</scope>
    <source>
        <strain evidence="1 2">YMTK-2</strain>
    </source>
</reference>
<dbReference type="Proteomes" id="UP000050430">
    <property type="component" value="Unassembled WGS sequence"/>
</dbReference>
<evidence type="ECO:0000313" key="2">
    <source>
        <dbReference type="Proteomes" id="UP000050430"/>
    </source>
</evidence>
<dbReference type="STRING" id="229920.ADM99_13900"/>
<name>A0A0P6WW64_9CHLR</name>
<gene>
    <name evidence="1" type="ORF">ADM99_13900</name>
</gene>
<evidence type="ECO:0000313" key="1">
    <source>
        <dbReference type="EMBL" id="KPL70261.1"/>
    </source>
</evidence>
<comment type="caution">
    <text evidence="1">The sequence shown here is derived from an EMBL/GenBank/DDBJ whole genome shotgun (WGS) entry which is preliminary data.</text>
</comment>
<dbReference type="EMBL" id="LGCK01000014">
    <property type="protein sequence ID" value="KPL70261.1"/>
    <property type="molecule type" value="Genomic_DNA"/>
</dbReference>
<organism evidence="1 2">
    <name type="scientific">Leptolinea tardivitalis</name>
    <dbReference type="NCBI Taxonomy" id="229920"/>
    <lineage>
        <taxon>Bacteria</taxon>
        <taxon>Bacillati</taxon>
        <taxon>Chloroflexota</taxon>
        <taxon>Anaerolineae</taxon>
        <taxon>Anaerolineales</taxon>
        <taxon>Anaerolineaceae</taxon>
        <taxon>Leptolinea</taxon>
    </lineage>
</organism>
<keyword evidence="2" id="KW-1185">Reference proteome</keyword>
<proteinExistence type="predicted"/>
<protein>
    <submittedName>
        <fullName evidence="1">Uncharacterized protein</fullName>
    </submittedName>
</protein>
<sequence length="69" mass="8349">MDRNLKTKGGFIHRESCCCFPQFFGKQHQLCFLEKNKQQKIFSQRYCLKYEKWKIECENKTNPAKILSK</sequence>
<accession>A0A0P6WW64</accession>
<dbReference type="AlphaFoldDB" id="A0A0P6WW64"/>